<sequence>MRDSIVLPSAMHLSCKIKETYGTRHGSERDQIQRLLEESTKNVEGTKDEDQADSEESQEHVQNGPRPLAFQHIPFLPCAHPNVKRREDTVNNKTTVAASMLIIAMAMGREVLVVQLTVLHLLSGEDLLCRLTWPSSIRLLMVVGVPLGHLGDVDVDGDWAWPLTDDQIIRASLEAYLGYVVALSAFRSGN</sequence>
<feature type="region of interest" description="Disordered" evidence="1">
    <location>
        <begin position="35"/>
        <end position="63"/>
    </location>
</feature>
<dbReference type="AlphaFoldDB" id="A0A6D2I1B7"/>
<feature type="compositionally biased region" description="Basic and acidic residues" evidence="1">
    <location>
        <begin position="35"/>
        <end position="49"/>
    </location>
</feature>
<gene>
    <name evidence="2" type="ORF">MERR_LOCUS9459</name>
</gene>
<evidence type="ECO:0000256" key="1">
    <source>
        <dbReference type="SAM" id="MobiDB-lite"/>
    </source>
</evidence>
<accession>A0A6D2I1B7</accession>
<evidence type="ECO:0000313" key="2">
    <source>
        <dbReference type="EMBL" id="CAA7022224.1"/>
    </source>
</evidence>
<dbReference type="EMBL" id="CACVBM020000666">
    <property type="protein sequence ID" value="CAA7022224.1"/>
    <property type="molecule type" value="Genomic_DNA"/>
</dbReference>
<protein>
    <submittedName>
        <fullName evidence="2">Uncharacterized protein</fullName>
    </submittedName>
</protein>
<reference evidence="2" key="1">
    <citation type="submission" date="2020-01" db="EMBL/GenBank/DDBJ databases">
        <authorList>
            <person name="Mishra B."/>
        </authorList>
    </citation>
    <scope>NUCLEOTIDE SEQUENCE [LARGE SCALE GENOMIC DNA]</scope>
</reference>
<comment type="caution">
    <text evidence="2">The sequence shown here is derived from an EMBL/GenBank/DDBJ whole genome shotgun (WGS) entry which is preliminary data.</text>
</comment>
<dbReference type="Proteomes" id="UP000467841">
    <property type="component" value="Unassembled WGS sequence"/>
</dbReference>
<name>A0A6D2I1B7_9BRAS</name>
<keyword evidence="3" id="KW-1185">Reference proteome</keyword>
<organism evidence="2 3">
    <name type="scientific">Microthlaspi erraticum</name>
    <dbReference type="NCBI Taxonomy" id="1685480"/>
    <lineage>
        <taxon>Eukaryota</taxon>
        <taxon>Viridiplantae</taxon>
        <taxon>Streptophyta</taxon>
        <taxon>Embryophyta</taxon>
        <taxon>Tracheophyta</taxon>
        <taxon>Spermatophyta</taxon>
        <taxon>Magnoliopsida</taxon>
        <taxon>eudicotyledons</taxon>
        <taxon>Gunneridae</taxon>
        <taxon>Pentapetalae</taxon>
        <taxon>rosids</taxon>
        <taxon>malvids</taxon>
        <taxon>Brassicales</taxon>
        <taxon>Brassicaceae</taxon>
        <taxon>Coluteocarpeae</taxon>
        <taxon>Microthlaspi</taxon>
    </lineage>
</organism>
<evidence type="ECO:0000313" key="3">
    <source>
        <dbReference type="Proteomes" id="UP000467841"/>
    </source>
</evidence>
<proteinExistence type="predicted"/>